<reference evidence="2" key="2">
    <citation type="submission" date="2020-12" db="EMBL/GenBank/DDBJ databases">
        <title>New Spironucleus salmonicida genome in near-complete chromosomes.</title>
        <authorList>
            <person name="Xu F."/>
            <person name="Kurt Z."/>
            <person name="Jimenez-Gonzalez A."/>
            <person name="Astvaldsson A."/>
            <person name="Andersson J.O."/>
            <person name="Svard S.G."/>
        </authorList>
    </citation>
    <scope>NUCLEOTIDE SEQUENCE</scope>
    <source>
        <strain evidence="2">ATCC 50377</strain>
    </source>
</reference>
<protein>
    <submittedName>
        <fullName evidence="1">Uncharacterized protein</fullName>
    </submittedName>
</protein>
<proteinExistence type="predicted"/>
<evidence type="ECO:0000313" key="3">
    <source>
        <dbReference type="Proteomes" id="UP000018208"/>
    </source>
</evidence>
<gene>
    <name evidence="1" type="ORF">SS50377_12765</name>
    <name evidence="2" type="ORF">SS50377_23383</name>
</gene>
<name>V6LRR0_9EUKA</name>
<dbReference type="Proteomes" id="UP000018208">
    <property type="component" value="Unassembled WGS sequence"/>
</dbReference>
<dbReference type="EMBL" id="AUWU02000003">
    <property type="protein sequence ID" value="KAH0575743.1"/>
    <property type="molecule type" value="Genomic_DNA"/>
</dbReference>
<evidence type="ECO:0000313" key="2">
    <source>
        <dbReference type="EMBL" id="KAH0575743.1"/>
    </source>
</evidence>
<keyword evidence="3" id="KW-1185">Reference proteome</keyword>
<reference evidence="1 2" key="1">
    <citation type="journal article" date="2014" name="PLoS Genet.">
        <title>The Genome of Spironucleus salmonicida Highlights a Fish Pathogen Adapted to Fluctuating Environments.</title>
        <authorList>
            <person name="Xu F."/>
            <person name="Jerlstrom-Hultqvist J."/>
            <person name="Einarsson E."/>
            <person name="Astvaldsson A."/>
            <person name="Svard S.G."/>
            <person name="Andersson J.O."/>
        </authorList>
    </citation>
    <scope>NUCLEOTIDE SEQUENCE</scope>
    <source>
        <strain evidence="2">ATCC 50377</strain>
    </source>
</reference>
<dbReference type="VEuPathDB" id="GiardiaDB:SS50377_23383"/>
<evidence type="ECO:0000313" key="1">
    <source>
        <dbReference type="EMBL" id="EST47255.1"/>
    </source>
</evidence>
<accession>V6LRR0</accession>
<organism evidence="1">
    <name type="scientific">Spironucleus salmonicida</name>
    <dbReference type="NCBI Taxonomy" id="348837"/>
    <lineage>
        <taxon>Eukaryota</taxon>
        <taxon>Metamonada</taxon>
        <taxon>Diplomonadida</taxon>
        <taxon>Hexamitidae</taxon>
        <taxon>Hexamitinae</taxon>
        <taxon>Spironucleus</taxon>
    </lineage>
</organism>
<dbReference type="EMBL" id="KI546046">
    <property type="protein sequence ID" value="EST47255.1"/>
    <property type="molecule type" value="Genomic_DNA"/>
</dbReference>
<dbReference type="AlphaFoldDB" id="V6LRR0"/>
<sequence length="77" mass="8666">MKSLIFPDEYQPQTLFLAKDQSNTDVVIADQQIYAEVKGESLGTRAVYGYDVFGQLQFLGLVNTVSNCIPTQFEENK</sequence>